<dbReference type="CDD" id="cd01651">
    <property type="entry name" value="RT_G2_intron"/>
    <property type="match status" value="1"/>
</dbReference>
<dbReference type="STRING" id="1637975.AN957_12290"/>
<dbReference type="InterPro" id="IPR049030">
    <property type="entry name" value="AI2M-like_HNH"/>
</dbReference>
<dbReference type="InterPro" id="IPR000477">
    <property type="entry name" value="RT_dom"/>
</dbReference>
<evidence type="ECO:0000313" key="3">
    <source>
        <dbReference type="EMBL" id="KQL21263.1"/>
    </source>
</evidence>
<name>A0A0Q3VJX6_9BACI</name>
<keyword evidence="4" id="KW-1185">Reference proteome</keyword>
<evidence type="ECO:0000259" key="1">
    <source>
        <dbReference type="PROSITE" id="PS50878"/>
    </source>
</evidence>
<organism evidence="3 4">
    <name type="scientific">Cytobacillus solani</name>
    <dbReference type="NCBI Taxonomy" id="1637975"/>
    <lineage>
        <taxon>Bacteria</taxon>
        <taxon>Bacillati</taxon>
        <taxon>Bacillota</taxon>
        <taxon>Bacilli</taxon>
        <taxon>Bacillales</taxon>
        <taxon>Bacillaceae</taxon>
        <taxon>Cytobacillus</taxon>
    </lineage>
</organism>
<evidence type="ECO:0000313" key="2">
    <source>
        <dbReference type="EMBL" id="KQL19273.1"/>
    </source>
</evidence>
<proteinExistence type="predicted"/>
<dbReference type="SUPFAM" id="SSF56672">
    <property type="entry name" value="DNA/RNA polymerases"/>
    <property type="match status" value="1"/>
</dbReference>
<dbReference type="GO" id="GO:0006397">
    <property type="term" value="P:mRNA processing"/>
    <property type="evidence" value="ECO:0007669"/>
    <property type="project" value="InterPro"/>
</dbReference>
<dbReference type="Proteomes" id="UP000050996">
    <property type="component" value="Unassembled WGS sequence"/>
</dbReference>
<dbReference type="RefSeq" id="WP_053477617.1">
    <property type="nucleotide sequence ID" value="NZ_CP041305.1"/>
</dbReference>
<dbReference type="Pfam" id="PF01348">
    <property type="entry name" value="Intron_maturas2"/>
    <property type="match status" value="1"/>
</dbReference>
<reference evidence="3 4" key="1">
    <citation type="submission" date="2015-09" db="EMBL/GenBank/DDBJ databases">
        <title>Genome sequencing project for genomic taxonomy and phylogenomics of Bacillus-like bacteria.</title>
        <authorList>
            <person name="Liu B."/>
            <person name="Wang J."/>
            <person name="Zhu Y."/>
            <person name="Liu G."/>
            <person name="Chen Q."/>
            <person name="Chen Z."/>
            <person name="Lan J."/>
            <person name="Che J."/>
            <person name="Ge C."/>
            <person name="Shi H."/>
            <person name="Pan Z."/>
            <person name="Liu X."/>
        </authorList>
    </citation>
    <scope>NUCLEOTIDE SEQUENCE [LARGE SCALE GENOMIC DNA]</scope>
    <source>
        <strain evidence="3 4">FJAT-18043</strain>
    </source>
</reference>
<dbReference type="Pfam" id="PF00078">
    <property type="entry name" value="RVT_1"/>
    <property type="match status" value="2"/>
</dbReference>
<comment type="caution">
    <text evidence="3">The sequence shown here is derived from an EMBL/GenBank/DDBJ whole genome shotgun (WGS) entry which is preliminary data.</text>
</comment>
<dbReference type="AlphaFoldDB" id="A0A0Q3VJX6"/>
<dbReference type="EMBL" id="LJIX01000006">
    <property type="protein sequence ID" value="KQL21263.1"/>
    <property type="molecule type" value="Genomic_DNA"/>
</dbReference>
<sequence>MRNPILVLNTLSSKAKIKGYQFERLYRNLYNPEFFLKAYGKIYAKTGNMTAGSDGKTVDGMSIERIERIIESLRNQTYSPVPAKRVYIPKSNGGKRPLGIPSFEDKLVQEVVRNLLEEIYEPAFSPNSHGFRPRRSCHTALLQCKNTLTHTKWFVEGDIKGFFDNIDHHILINILRKRIKDEKFINLIWKFLKAGYLEDWKFHQTYSGTPQGGIISPILSNIYLNELDIYIEEYKASFDKGTKRAANKEYMKISKKIHELKKTLHNEWQNLTEENRFNYKQEIKNLYNLRGTMRRTVQNDPNFRRIQYVRYADDFLIGIIGSKQDAEKVKEDLTRYLKEKLNLELSQEKTLITHNKKKARFLGYDIMISQDESLKGGTFKGQKITRKSAKGKCYLSLPREKWINKLLSLGALRVSFGHIWKPIHRTYLSNLEDIEIISTYNSEIEGLYNYYRMAFNVSNLHSYYYVMKFSFLRTMAQKYKSSVGKMASKYRVHKDLGVKFETKQGVKIRLFYSKGFKYNLSVLREEGMDFREQTAMYGGRTSLVERLLANKCEWCGAENVPIEVHHVRKIKDLKGKKLWEQNMIARRRKTMTLCKECHVDLHAGRLD</sequence>
<dbReference type="PANTHER" id="PTHR34047">
    <property type="entry name" value="NUCLEAR INTRON MATURASE 1, MITOCHONDRIAL-RELATED"/>
    <property type="match status" value="1"/>
</dbReference>
<protein>
    <recommendedName>
        <fullName evidence="1">Reverse transcriptase domain-containing protein</fullName>
    </recommendedName>
</protein>
<dbReference type="InterPro" id="IPR051083">
    <property type="entry name" value="GrpII_Intron_Splice-Mob/Def"/>
</dbReference>
<dbReference type="InterPro" id="IPR043502">
    <property type="entry name" value="DNA/RNA_pol_sf"/>
</dbReference>
<gene>
    <name evidence="2" type="ORF">AN957_12290</name>
    <name evidence="3" type="ORF">AN957_23660</name>
</gene>
<dbReference type="PROSITE" id="PS50878">
    <property type="entry name" value="RT_POL"/>
    <property type="match status" value="1"/>
</dbReference>
<feature type="domain" description="Reverse transcriptase" evidence="1">
    <location>
        <begin position="69"/>
        <end position="366"/>
    </location>
</feature>
<dbReference type="InterPro" id="IPR024937">
    <property type="entry name" value="Domain_X"/>
</dbReference>
<dbReference type="Pfam" id="PF21368">
    <property type="entry name" value="AI2M-like_HNH"/>
    <property type="match status" value="1"/>
</dbReference>
<dbReference type="PATRIC" id="fig|1637975.4.peg.2282"/>
<dbReference type="PANTHER" id="PTHR34047:SF8">
    <property type="entry name" value="PROTEIN YKFC"/>
    <property type="match status" value="1"/>
</dbReference>
<dbReference type="EMBL" id="LJIX01000006">
    <property type="protein sequence ID" value="KQL19273.1"/>
    <property type="molecule type" value="Genomic_DNA"/>
</dbReference>
<accession>A0A0Q3VJX6</accession>
<evidence type="ECO:0000313" key="4">
    <source>
        <dbReference type="Proteomes" id="UP000050996"/>
    </source>
</evidence>